<evidence type="ECO:0000313" key="1">
    <source>
        <dbReference type="EMBL" id="KZR96589.1"/>
    </source>
</evidence>
<comment type="caution">
    <text evidence="1">The sequence shown here is derived from an EMBL/GenBank/DDBJ whole genome shotgun (WGS) entry which is preliminary data.</text>
</comment>
<dbReference type="Proteomes" id="UP000076858">
    <property type="component" value="Unassembled WGS sequence"/>
</dbReference>
<proteinExistence type="predicted"/>
<keyword evidence="2" id="KW-1185">Reference proteome</keyword>
<sequence>MLASFFSRQMGLCPFILFGRKGYYGAYHTLVFFPFFSSSTFQPNTGVSAFLFYFSGLAPKCQRIYIFVYWPTCHLIG</sequence>
<reference evidence="1 2" key="1">
    <citation type="submission" date="2016-03" db="EMBL/GenBank/DDBJ databases">
        <title>EvidentialGene: Evidence-directed Construction of Genes on Genomes.</title>
        <authorList>
            <person name="Gilbert D.G."/>
            <person name="Choi J.-H."/>
            <person name="Mockaitis K."/>
            <person name="Colbourne J."/>
            <person name="Pfrender M."/>
        </authorList>
    </citation>
    <scope>NUCLEOTIDE SEQUENCE [LARGE SCALE GENOMIC DNA]</scope>
    <source>
        <strain evidence="1 2">Xinb3</strain>
        <tissue evidence="1">Complete organism</tissue>
    </source>
</reference>
<gene>
    <name evidence="1" type="ORF">APZ42_008991</name>
</gene>
<dbReference type="EMBL" id="LRGB01024398">
    <property type="protein sequence ID" value="KZR96589.1"/>
    <property type="molecule type" value="Genomic_DNA"/>
</dbReference>
<organism evidence="1 2">
    <name type="scientific">Daphnia magna</name>
    <dbReference type="NCBI Taxonomy" id="35525"/>
    <lineage>
        <taxon>Eukaryota</taxon>
        <taxon>Metazoa</taxon>
        <taxon>Ecdysozoa</taxon>
        <taxon>Arthropoda</taxon>
        <taxon>Crustacea</taxon>
        <taxon>Branchiopoda</taxon>
        <taxon>Diplostraca</taxon>
        <taxon>Cladocera</taxon>
        <taxon>Anomopoda</taxon>
        <taxon>Daphniidae</taxon>
        <taxon>Daphnia</taxon>
    </lineage>
</organism>
<name>A0A164EA72_9CRUS</name>
<accession>A0A164EA72</accession>
<protein>
    <submittedName>
        <fullName evidence="1">Uncharacterized protein</fullName>
    </submittedName>
</protein>
<evidence type="ECO:0000313" key="2">
    <source>
        <dbReference type="Proteomes" id="UP000076858"/>
    </source>
</evidence>
<dbReference type="AlphaFoldDB" id="A0A164EA72"/>